<dbReference type="SUPFAM" id="SSF51905">
    <property type="entry name" value="FAD/NAD(P)-binding domain"/>
    <property type="match status" value="1"/>
</dbReference>
<organism evidence="2 3">
    <name type="scientific">Pseudomonas bubulae</name>
    <dbReference type="NCBI Taxonomy" id="2316085"/>
    <lineage>
        <taxon>Bacteria</taxon>
        <taxon>Pseudomonadati</taxon>
        <taxon>Pseudomonadota</taxon>
        <taxon>Gammaproteobacteria</taxon>
        <taxon>Pseudomonadales</taxon>
        <taxon>Pseudomonadaceae</taxon>
        <taxon>Pseudomonas</taxon>
    </lineage>
</organism>
<sequence length="819" mass="89290">MNELDSINGAEVPGWPSIYVIGSYDSRITFYSQQVRGFNLAGALVANGILRDKRRFAVIGAGAAGLSVAAGLSILKPDCHVDVFEREEHALHLQRGCSQRNLHPHIYEWPRQGARDESAGLPFLNWSAGTADSVAGEVMRQFGTLQAHRPNALLIKLLREVTAIERAGVAAYRVRHQPARGGDPSATNYDAVFIAIGFGRERPLGNAPWNSYWSDRGVPGAPRYADHETTILISGAGDGGLIDLCAAALQDFDHTALIDLVTTWPGIEEISEALLQIDLEAEQFGRGFDFLAAYGRFVGPRLRDDGLIDEIAGRLRNRVNIIFNTQRDELLAQPTSALNRLLVYLLFAAARDAGLPVRHLPGAISADIARQGFYSVSGTEIRADELFIRHGAAKLEAFRPFEDIRAAYEANHVNWLAADSKRHSPPHLFPSAAQELDHGLAAANFPVSRHLLAAAVQQQPQRVRIGLADIPPSIVWSGGISPIDLLGWWGNADRALNLECGAKPTDLGSLAGAVARLVIHARQVRMETDERCWNEWLTSLTQRSPHAHSLPSPIIGAAVAAHMQSVIINADVVAAELHAGMDIWTLDQVDEHLMTYLTTGSEAANWVTWRIEPILRSEMARRWTAWRIRLRADLALLGRLLRLAACTMEDDGDNTDRQVLVGPLRMANIIRTITLALATAEAWPNSSPRSVAPGNFDNRAEDGTEISTIYASGADLIEGRSITLMASLHAWQTSFVLLSELNAPASFEQAGQLSLSDAGLGDMRMDAPPTPCNVILGVDASFQRALGIGRQAVVAHIAATETRLRQQWQAQIDTGELQA</sequence>
<dbReference type="GeneID" id="89546347"/>
<proteinExistence type="predicted"/>
<feature type="domain" description="ABC-three component systems C-terminal" evidence="1">
    <location>
        <begin position="474"/>
        <end position="796"/>
    </location>
</feature>
<evidence type="ECO:0000259" key="1">
    <source>
        <dbReference type="Pfam" id="PF20278"/>
    </source>
</evidence>
<dbReference type="Pfam" id="PF20278">
    <property type="entry name" value="CTD2"/>
    <property type="match status" value="1"/>
</dbReference>
<evidence type="ECO:0000313" key="2">
    <source>
        <dbReference type="EMBL" id="WWR37935.1"/>
    </source>
</evidence>
<keyword evidence="3" id="KW-1185">Reference proteome</keyword>
<protein>
    <submittedName>
        <fullName evidence="2">ABC-three component system protein</fullName>
    </submittedName>
</protein>
<dbReference type="InterPro" id="IPR046918">
    <property type="entry name" value="ABC-3C_CTD2"/>
</dbReference>
<name>A0ABZ2H792_9PSED</name>
<reference evidence="3" key="1">
    <citation type="submission" date="2024-02" db="EMBL/GenBank/DDBJ databases">
        <title>Exploring bacterial hosts of class 1 integrons in salad vegetable microbiomes with epicPCR.</title>
        <authorList>
            <person name="Qi Q."/>
            <person name="Ghaly T.M."/>
            <person name="Gillings M.R."/>
            <person name="Tetu S.G."/>
        </authorList>
    </citation>
    <scope>NUCLEOTIDE SEQUENCE [LARGE SCALE GENOMIC DNA]</scope>
    <source>
        <strain evidence="3">S2-2023-2</strain>
    </source>
</reference>
<evidence type="ECO:0000313" key="3">
    <source>
        <dbReference type="Proteomes" id="UP001369248"/>
    </source>
</evidence>
<dbReference type="RefSeq" id="WP_338660357.1">
    <property type="nucleotide sequence ID" value="NZ_CP146072.1"/>
</dbReference>
<dbReference type="Proteomes" id="UP001369248">
    <property type="component" value="Chromosome"/>
</dbReference>
<dbReference type="EMBL" id="CP146072">
    <property type="protein sequence ID" value="WWR37935.1"/>
    <property type="molecule type" value="Genomic_DNA"/>
</dbReference>
<gene>
    <name evidence="2" type="ORF">V6B39_00405</name>
</gene>
<dbReference type="Gene3D" id="3.50.50.60">
    <property type="entry name" value="FAD/NAD(P)-binding domain"/>
    <property type="match status" value="1"/>
</dbReference>
<accession>A0ABZ2H792</accession>
<dbReference type="InterPro" id="IPR036188">
    <property type="entry name" value="FAD/NAD-bd_sf"/>
</dbReference>